<keyword evidence="2" id="KW-0520">NAD</keyword>
<organism evidence="4 5">
    <name type="scientific">Martelella alba</name>
    <dbReference type="NCBI Taxonomy" id="2590451"/>
    <lineage>
        <taxon>Bacteria</taxon>
        <taxon>Pseudomonadati</taxon>
        <taxon>Pseudomonadota</taxon>
        <taxon>Alphaproteobacteria</taxon>
        <taxon>Hyphomicrobiales</taxon>
        <taxon>Aurantimonadaceae</taxon>
        <taxon>Martelella</taxon>
    </lineage>
</organism>
<dbReference type="Proteomes" id="UP000318801">
    <property type="component" value="Unassembled WGS sequence"/>
</dbReference>
<evidence type="ECO:0000256" key="2">
    <source>
        <dbReference type="ARBA" id="ARBA00023027"/>
    </source>
</evidence>
<dbReference type="GO" id="GO:0009898">
    <property type="term" value="C:cytoplasmic side of plasma membrane"/>
    <property type="evidence" value="ECO:0007669"/>
    <property type="project" value="TreeGrafter"/>
</dbReference>
<keyword evidence="1" id="KW-0560">Oxidoreductase</keyword>
<dbReference type="EMBL" id="VHLG01000011">
    <property type="protein sequence ID" value="TPW28789.1"/>
    <property type="molecule type" value="Genomic_DNA"/>
</dbReference>
<dbReference type="NCBIfam" id="TIGR02288">
    <property type="entry name" value="PaaN_2"/>
    <property type="match status" value="1"/>
</dbReference>
<dbReference type="GO" id="GO:0010133">
    <property type="term" value="P:L-proline catabolic process to L-glutamate"/>
    <property type="evidence" value="ECO:0007669"/>
    <property type="project" value="TreeGrafter"/>
</dbReference>
<gene>
    <name evidence="4" type="primary">paaN</name>
    <name evidence="4" type="ORF">FJU08_15750</name>
</gene>
<dbReference type="InterPro" id="IPR050485">
    <property type="entry name" value="Proline_metab_enzyme"/>
</dbReference>
<dbReference type="Gene3D" id="3.40.309.10">
    <property type="entry name" value="Aldehyde Dehydrogenase, Chain A, domain 2"/>
    <property type="match status" value="1"/>
</dbReference>
<evidence type="ECO:0000313" key="5">
    <source>
        <dbReference type="Proteomes" id="UP000318801"/>
    </source>
</evidence>
<protein>
    <submittedName>
        <fullName evidence="4">Phenylacetic acid degradation protein PaaN</fullName>
    </submittedName>
</protein>
<evidence type="ECO:0000313" key="4">
    <source>
        <dbReference type="EMBL" id="TPW28789.1"/>
    </source>
</evidence>
<feature type="domain" description="Aldehyde dehydrogenase" evidence="3">
    <location>
        <begin position="85"/>
        <end position="510"/>
    </location>
</feature>
<dbReference type="PANTHER" id="PTHR42862:SF1">
    <property type="entry name" value="DELTA-1-PYRROLINE-5-CARBOXYLATE DEHYDROGENASE 2, ISOFORM A-RELATED"/>
    <property type="match status" value="1"/>
</dbReference>
<dbReference type="InterPro" id="IPR016163">
    <property type="entry name" value="Ald_DH_C"/>
</dbReference>
<sequence length="550" mass="57693">MTNLFDRHRALLERAGQALMTREFWTPFAEVPSGKFYGETARADGEAAFAALSGAGFALPGHPEEGRIGRESSPWGQSLGITYPKASVASLLAAARQALPQWAAADPETRTGILLEALTRLNAMSFLIGHATMHTTGQAFPMAFQAGGPHAQDRGLEAVAAAHAEMTRSAFAATWEKPQGKAAPIVMEKRWRLVPRGLALMIGCQTFPNWNGYPGLFASLATGNPVIVKPHPGAILPLALTVKVLRAVLAEEGFSPDVVLLAADEPGREITKQLVASGAFAIIDYTGSSTFAAWLRGNAGDALVFTEETGVNSIAITGTDDFAGMCANIAFSLSLYSGQMCTSPQNLYVPQGGVDSNEGHKSFEDVAAGISDAIDMLLADAKQASAICGTIANPATKARVAMARQAGRVVRSSGETGLGESATPMIVIVDGREDGPQNEECFGPVSFVIPVEDENAAIDRAAGIARRKGAITAALYATDGALIERAASAFAEAGVNLSVNLTGNIYVNQSAAFSDFHVTGANPSGNASLTDTAFVAPRFRRVMIRWPKAA</sequence>
<dbReference type="Pfam" id="PF00171">
    <property type="entry name" value="Aldedh"/>
    <property type="match status" value="1"/>
</dbReference>
<proteinExistence type="predicted"/>
<name>A0A506U839_9HYPH</name>
<dbReference type="InterPro" id="IPR016162">
    <property type="entry name" value="Ald_DH_N"/>
</dbReference>
<accession>A0A506U839</accession>
<reference evidence="4 5" key="1">
    <citation type="submission" date="2019-06" db="EMBL/GenBank/DDBJ databases">
        <authorList>
            <person name="Li M."/>
        </authorList>
    </citation>
    <scope>NUCLEOTIDE SEQUENCE [LARGE SCALE GENOMIC DNA]</scope>
    <source>
        <strain evidence="4 5">BGMRC2036</strain>
    </source>
</reference>
<dbReference type="Gene3D" id="3.40.605.10">
    <property type="entry name" value="Aldehyde Dehydrogenase, Chain A, domain 1"/>
    <property type="match status" value="1"/>
</dbReference>
<dbReference type="InterPro" id="IPR015590">
    <property type="entry name" value="Aldehyde_DH_dom"/>
</dbReference>
<dbReference type="SUPFAM" id="SSF53720">
    <property type="entry name" value="ALDH-like"/>
    <property type="match status" value="1"/>
</dbReference>
<comment type="caution">
    <text evidence="4">The sequence shown here is derived from an EMBL/GenBank/DDBJ whole genome shotgun (WGS) entry which is preliminary data.</text>
</comment>
<dbReference type="AlphaFoldDB" id="A0A506U839"/>
<dbReference type="OrthoDB" id="5288459at2"/>
<keyword evidence="5" id="KW-1185">Reference proteome</keyword>
<evidence type="ECO:0000256" key="1">
    <source>
        <dbReference type="ARBA" id="ARBA00023002"/>
    </source>
</evidence>
<evidence type="ECO:0000259" key="3">
    <source>
        <dbReference type="Pfam" id="PF00171"/>
    </source>
</evidence>
<dbReference type="InterPro" id="IPR016161">
    <property type="entry name" value="Ald_DH/histidinol_DH"/>
</dbReference>
<dbReference type="RefSeq" id="WP_141149988.1">
    <property type="nucleotide sequence ID" value="NZ_VHLG01000011.1"/>
</dbReference>
<dbReference type="GO" id="GO:0003842">
    <property type="term" value="F:L-glutamate gamma-semialdehyde dehydrogenase activity"/>
    <property type="evidence" value="ECO:0007669"/>
    <property type="project" value="TreeGrafter"/>
</dbReference>
<dbReference type="PANTHER" id="PTHR42862">
    <property type="entry name" value="DELTA-1-PYRROLINE-5-CARBOXYLATE DEHYDROGENASE 1, ISOFORM A-RELATED"/>
    <property type="match status" value="1"/>
</dbReference>
<dbReference type="InterPro" id="IPR011975">
    <property type="entry name" value="PaaN_2"/>
</dbReference>